<evidence type="ECO:0000256" key="1">
    <source>
        <dbReference type="ARBA" id="ARBA00004370"/>
    </source>
</evidence>
<evidence type="ECO:0000256" key="3">
    <source>
        <dbReference type="ARBA" id="ARBA00022737"/>
    </source>
</evidence>
<sequence>MRGHTIYPVLIFFVFYGPIVVKSCDEVSGWGGWSTCTVTCETGTQYRTRTCCSTWNLFGWCIFGNRYNDDQYQDCNTQCCPVNGAWGNWGSYGACSVTCEGGIQYRDRSCDSPAAYCGGSICAGCNGPSCSYTDTSSQTCNEDICCPVDGGWETWREWYSCPVTCGGGTQYRYRYCTDPVIYCNGAICPDCEGEDCGDDPQKDTDPRTCNTLDCNVCGNREIGYGSPSSYTANICGSTVCGNREIGYGSPSSYTANICGSTGFGVLAESGFYEATCCGIVKTWEFYASRSGELHLLVWRKSGTTYTLAGENIYIVPSNAVGKTITYTLRELDHLSLEDGDIIGWYTSGLEIIPYSSSDPQNFRMTTMTAVEEGNTYDWSSVAYTHDRAYAIRVHTDDDTAPFYTNLDREVVIFDEEPSGTTIYRVKYYNGDTRDTLTVTYTSSSTDFAFSTVTNFVYLTTSPTVGTYNMTFSLEDSCGNRDSSKTLTIKVLNTPPRITSLPSSAVLHEDVTESQLLHTLDVYDRQTSDSITCVLTSETPNNGNFQVDLITGTTDYGIYLKSKPTFDYEAHTKHTLVISCDDGKGNTGTGDFFVHVLKNHPPRFLNLQASVDLNVTTTLIGDLVYNIQMTDDENDTLTFTMTTDPSGGPFSIHGYGYIATTADLTTIFEPAYNLEVSVNDGRTTVGPRTLAVHLTNINDVPQLGNLPLTERFRIEENSLVGTTLYHVEVRDQDDSIPDVLVYALFSPNTGAPYFSMSSDGYLTISGDIDFESVPHIYYRIVITATDRKDTTTATILVTITDQNEAPSFHQTGYSVEQFESVQGTSFPVAGFIIDDPDDVDDRADPDSHTYWLDCGNDTWRFTMATDTGEITYAYDYDVDKLLTTQYDCVVRAKDTGFNTCTATLVIKIKDVNDNAPYFNQTQFAFYISPYENVSTEIGNVTAYDIDISDYGRISYYLNQTAYDKTYIQINDTGILYVNEILSNRFQWGDVMYLNLTATDYGGLFTTVEVWIVFPALDYLNLGIINCHYSPYSNTPSSGRVISLIGKHDHITLRKKPAGKSATENSKPELDDKKNVKKKLESVNLKRPPGNPLFNKGNNSKPKGSNSVHSSVSRNSVFELKTIPSQSSSQPSLNTSLTSNDTSRNSLKPVSDISLSSHQGNSNLYKAKEELQSGDQGLL</sequence>
<dbReference type="GO" id="GO:0007156">
    <property type="term" value="P:homophilic cell adhesion via plasma membrane adhesion molecules"/>
    <property type="evidence" value="ECO:0007669"/>
    <property type="project" value="InterPro"/>
</dbReference>
<evidence type="ECO:0000256" key="10">
    <source>
        <dbReference type="SAM" id="SignalP"/>
    </source>
</evidence>
<evidence type="ECO:0000313" key="12">
    <source>
        <dbReference type="EMBL" id="CAC5388104.1"/>
    </source>
</evidence>
<organism evidence="12 13">
    <name type="scientific">Mytilus coruscus</name>
    <name type="common">Sea mussel</name>
    <dbReference type="NCBI Taxonomy" id="42192"/>
    <lineage>
        <taxon>Eukaryota</taxon>
        <taxon>Metazoa</taxon>
        <taxon>Spiralia</taxon>
        <taxon>Lophotrochozoa</taxon>
        <taxon>Mollusca</taxon>
        <taxon>Bivalvia</taxon>
        <taxon>Autobranchia</taxon>
        <taxon>Pteriomorphia</taxon>
        <taxon>Mytilida</taxon>
        <taxon>Mytiloidea</taxon>
        <taxon>Mytilidae</taxon>
        <taxon>Mytilinae</taxon>
        <taxon>Mytilus</taxon>
    </lineage>
</organism>
<feature type="domain" description="Cadherin" evidence="11">
    <location>
        <begin position="705"/>
        <end position="807"/>
    </location>
</feature>
<accession>A0A6J8BZ34</accession>
<keyword evidence="10" id="KW-0732">Signal</keyword>
<reference evidence="12 13" key="1">
    <citation type="submission" date="2020-06" db="EMBL/GenBank/DDBJ databases">
        <authorList>
            <person name="Li R."/>
            <person name="Bekaert M."/>
        </authorList>
    </citation>
    <scope>NUCLEOTIDE SEQUENCE [LARGE SCALE GENOMIC DNA]</scope>
    <source>
        <strain evidence="13">wild</strain>
    </source>
</reference>
<feature type="region of interest" description="Disordered" evidence="9">
    <location>
        <begin position="1053"/>
        <end position="1177"/>
    </location>
</feature>
<dbReference type="PROSITE" id="PS50092">
    <property type="entry name" value="TSP1"/>
    <property type="match status" value="3"/>
</dbReference>
<keyword evidence="6" id="KW-1133">Transmembrane helix</keyword>
<feature type="domain" description="Cadherin" evidence="11">
    <location>
        <begin position="620"/>
        <end position="702"/>
    </location>
</feature>
<keyword evidence="4 8" id="KW-0106">Calcium</keyword>
<dbReference type="CDD" id="cd11304">
    <property type="entry name" value="Cadherin_repeat"/>
    <property type="match status" value="3"/>
</dbReference>
<dbReference type="GO" id="GO:0005886">
    <property type="term" value="C:plasma membrane"/>
    <property type="evidence" value="ECO:0007669"/>
    <property type="project" value="InterPro"/>
</dbReference>
<evidence type="ECO:0000256" key="7">
    <source>
        <dbReference type="ARBA" id="ARBA00023136"/>
    </source>
</evidence>
<dbReference type="InterPro" id="IPR002126">
    <property type="entry name" value="Cadherin-like_dom"/>
</dbReference>
<dbReference type="InterPro" id="IPR020894">
    <property type="entry name" value="Cadherin_CS"/>
</dbReference>
<feature type="domain" description="Cadherin" evidence="11">
    <location>
        <begin position="834"/>
        <end position="917"/>
    </location>
</feature>
<dbReference type="SMART" id="SM00209">
    <property type="entry name" value="TSP1"/>
    <property type="match status" value="3"/>
</dbReference>
<name>A0A6J8BZ34_MYTCO</name>
<dbReference type="PRINTS" id="PR00205">
    <property type="entry name" value="CADHERIN"/>
</dbReference>
<dbReference type="GO" id="GO:0005911">
    <property type="term" value="C:cell-cell junction"/>
    <property type="evidence" value="ECO:0007669"/>
    <property type="project" value="TreeGrafter"/>
</dbReference>
<dbReference type="InterPro" id="IPR015919">
    <property type="entry name" value="Cadherin-like_sf"/>
</dbReference>
<proteinExistence type="predicted"/>
<dbReference type="Gene3D" id="2.60.40.60">
    <property type="entry name" value="Cadherins"/>
    <property type="match status" value="5"/>
</dbReference>
<feature type="chain" id="PRO_5026785711" evidence="10">
    <location>
        <begin position="24"/>
        <end position="1177"/>
    </location>
</feature>
<dbReference type="PROSITE" id="PS00232">
    <property type="entry name" value="CADHERIN_1"/>
    <property type="match status" value="1"/>
</dbReference>
<evidence type="ECO:0000256" key="4">
    <source>
        <dbReference type="ARBA" id="ARBA00022837"/>
    </source>
</evidence>
<evidence type="ECO:0000256" key="8">
    <source>
        <dbReference type="PROSITE-ProRule" id="PRU00043"/>
    </source>
</evidence>
<dbReference type="InterPro" id="IPR036383">
    <property type="entry name" value="TSP1_rpt_sf"/>
</dbReference>
<dbReference type="PANTHER" id="PTHR24025">
    <property type="entry name" value="DESMOGLEIN FAMILY MEMBER"/>
    <property type="match status" value="1"/>
</dbReference>
<keyword evidence="3" id="KW-0677">Repeat</keyword>
<evidence type="ECO:0000259" key="11">
    <source>
        <dbReference type="PROSITE" id="PS50268"/>
    </source>
</evidence>
<feature type="compositionally biased region" description="Basic and acidic residues" evidence="9">
    <location>
        <begin position="1064"/>
        <end position="1079"/>
    </location>
</feature>
<keyword evidence="5" id="KW-0130">Cell adhesion</keyword>
<comment type="subcellular location">
    <subcellularLocation>
        <location evidence="1">Membrane</location>
    </subcellularLocation>
</comment>
<dbReference type="Proteomes" id="UP000507470">
    <property type="component" value="Unassembled WGS sequence"/>
</dbReference>
<keyword evidence="13" id="KW-1185">Reference proteome</keyword>
<feature type="compositionally biased region" description="Low complexity" evidence="9">
    <location>
        <begin position="1122"/>
        <end position="1145"/>
    </location>
</feature>
<dbReference type="SMART" id="SM00112">
    <property type="entry name" value="CA"/>
    <property type="match status" value="4"/>
</dbReference>
<feature type="compositionally biased region" description="Polar residues" evidence="9">
    <location>
        <begin position="1151"/>
        <end position="1162"/>
    </location>
</feature>
<dbReference type="EMBL" id="CACVKT020004142">
    <property type="protein sequence ID" value="CAC5388104.1"/>
    <property type="molecule type" value="Genomic_DNA"/>
</dbReference>
<gene>
    <name evidence="12" type="ORF">MCOR_23387</name>
</gene>
<dbReference type="OrthoDB" id="6252479at2759"/>
<evidence type="ECO:0000256" key="2">
    <source>
        <dbReference type="ARBA" id="ARBA00022692"/>
    </source>
</evidence>
<evidence type="ECO:0000256" key="6">
    <source>
        <dbReference type="ARBA" id="ARBA00022989"/>
    </source>
</evidence>
<dbReference type="InterPro" id="IPR050971">
    <property type="entry name" value="Cadherin-domain_protein"/>
</dbReference>
<feature type="signal peptide" evidence="10">
    <location>
        <begin position="1"/>
        <end position="23"/>
    </location>
</feature>
<dbReference type="InterPro" id="IPR000884">
    <property type="entry name" value="TSP1_rpt"/>
</dbReference>
<dbReference type="PANTHER" id="PTHR24025:SF23">
    <property type="entry name" value="NEURAL-CADHERIN"/>
    <property type="match status" value="1"/>
</dbReference>
<evidence type="ECO:0000313" key="13">
    <source>
        <dbReference type="Proteomes" id="UP000507470"/>
    </source>
</evidence>
<keyword evidence="7" id="KW-0472">Membrane</keyword>
<feature type="domain" description="Cadherin" evidence="11">
    <location>
        <begin position="498"/>
        <end position="603"/>
    </location>
</feature>
<evidence type="ECO:0000256" key="9">
    <source>
        <dbReference type="SAM" id="MobiDB-lite"/>
    </source>
</evidence>
<dbReference type="GO" id="GO:0005509">
    <property type="term" value="F:calcium ion binding"/>
    <property type="evidence" value="ECO:0007669"/>
    <property type="project" value="UniProtKB-UniRule"/>
</dbReference>
<feature type="compositionally biased region" description="Low complexity" evidence="9">
    <location>
        <begin position="1093"/>
        <end position="1115"/>
    </location>
</feature>
<protein>
    <submittedName>
        <fullName evidence="12">HMCN</fullName>
    </submittedName>
</protein>
<keyword evidence="2" id="KW-0812">Transmembrane</keyword>
<dbReference type="PROSITE" id="PS50268">
    <property type="entry name" value="CADHERIN_2"/>
    <property type="match status" value="4"/>
</dbReference>
<dbReference type="Gene3D" id="2.20.100.10">
    <property type="entry name" value="Thrombospondin type-1 (TSP1) repeat"/>
    <property type="match status" value="3"/>
</dbReference>
<dbReference type="SUPFAM" id="SSF49313">
    <property type="entry name" value="Cadherin-like"/>
    <property type="match status" value="6"/>
</dbReference>
<dbReference type="SUPFAM" id="SSF82895">
    <property type="entry name" value="TSP-1 type 1 repeat"/>
    <property type="match status" value="3"/>
</dbReference>
<evidence type="ECO:0000256" key="5">
    <source>
        <dbReference type="ARBA" id="ARBA00022889"/>
    </source>
</evidence>
<dbReference type="Pfam" id="PF00090">
    <property type="entry name" value="TSP_1"/>
    <property type="match status" value="3"/>
</dbReference>
<dbReference type="AlphaFoldDB" id="A0A6J8BZ34"/>